<dbReference type="InterPro" id="IPR013783">
    <property type="entry name" value="Ig-like_fold"/>
</dbReference>
<feature type="compositionally biased region" description="Gly residues" evidence="1">
    <location>
        <begin position="159"/>
        <end position="170"/>
    </location>
</feature>
<dbReference type="NCBIfam" id="NF033510">
    <property type="entry name" value="Ca_tandemer"/>
    <property type="match status" value="4"/>
</dbReference>
<evidence type="ECO:0000313" key="3">
    <source>
        <dbReference type="Proteomes" id="UP000257131"/>
    </source>
</evidence>
<evidence type="ECO:0000313" key="2">
    <source>
        <dbReference type="EMBL" id="REC58214.1"/>
    </source>
</evidence>
<dbReference type="Gene3D" id="2.60.40.10">
    <property type="entry name" value="Immunoglobulins"/>
    <property type="match status" value="4"/>
</dbReference>
<name>A0A3D9BXH9_9RHOB</name>
<dbReference type="AlphaFoldDB" id="A0A3D9BXH9"/>
<dbReference type="RefSeq" id="WP_115978597.1">
    <property type="nucleotide sequence ID" value="NZ_QOHR01000003.1"/>
</dbReference>
<dbReference type="NCBIfam" id="NF012196">
    <property type="entry name" value="Ig_like_ice"/>
    <property type="match status" value="1"/>
</dbReference>
<proteinExistence type="predicted"/>
<dbReference type="InterPro" id="IPR049826">
    <property type="entry name" value="Ig-like_ice"/>
</dbReference>
<dbReference type="OrthoDB" id="7858035at2"/>
<reference evidence="2 3" key="1">
    <citation type="journal article" date="2017" name="Int. J. Syst. Evol. Microbiol.">
        <title>Rhodosalinus sediminis gen. nov., sp. nov., isolated from marine saltern.</title>
        <authorList>
            <person name="Guo L.Y."/>
            <person name="Ling S.K."/>
            <person name="Li C.M."/>
            <person name="Chen G.J."/>
            <person name="Du Z.J."/>
        </authorList>
    </citation>
    <scope>NUCLEOTIDE SEQUENCE [LARGE SCALE GENOMIC DNA]</scope>
    <source>
        <strain evidence="2 3">WDN1C137</strain>
    </source>
</reference>
<comment type="caution">
    <text evidence="2">The sequence shown here is derived from an EMBL/GenBank/DDBJ whole genome shotgun (WGS) entry which is preliminary data.</text>
</comment>
<sequence length="993" mass="97210">MTTHRPAPPAPVSADDADRKAHIRRWIARRSRAAGRAGAGLLAPLLTLPALAAAQGREGFVTASGIDGVEGVALQPDGSARLEMANGVDVSVPAADVRLGADGRVLVADRIVEVAAEVLAAEAVGTAGAGGGAAGGGGFGGGAIAAGGGLAAVAGGAAGGGGGSGGGGGATPPPPPVLDSSLLSAGGFANGDIDLGPAPEGTEELTVTLAGSDGPTIERTVTPDSAGDWVFPEPPDGFPQGDLRVTAIARDAEGAEIDRVAQDIRIDTVPPTISLDDTGVGADGVLDIAERDAGLTISGTTDAEDGQTVTLTLGTASGQLAEVTATVAAGAWSAEIAPEDLAGLSDGDAVTVEATVADAAGNPADTPATATFDADLAAPEIEIDTISGDDVIGLADATDADGLTVTGTTSAGAGQTVTLSFAGADYTDTVTAEAGGANTWAVTVPQSALESLRAEAGADAQISGITLRATVTDAAGNPATPAETTIDADFRGPSITLDAIAGDDRIDVAEREGGVTISGRTTNVGEGRTVTVTIDDPDVGDLTATTDATGAWSALLPQASVAALPDPGTVQVEARVTDADGIAATATTELSSNFQPILTLDQIGEGGVVDLSDTAPPEITGTTLGIEAGRAVTVVASDPDGEILNATAPVNADGSWRLEVRQATIDSLDAGATVDVTATATNADGRAAEPASAQVEIYLPAAFVVAGTAETGATLTLSAIAGETLDSNEGVETTMTFDPAEAEYVSGSADDNFDLFTVNEDTASTGRVIFTGGTAGTQLDAGEVMYSFDMTDQGAGPITLRFSDDVQGGPTELRIGTAGADTLTAGAGDSVLQGRGGDDALDVSASGATIVVFDSDAAANGTDTVTGFTTGDTSLADTIAFTGAADLRGAGDTVQALAGGAALGADTGFVVFTTALSDTRDATLEAAAEGLGGTTAGDAFYLLAGDGTDAALARAEIAGPDDASVAVMAGFEGIGDLAALRPDAIILPDQTPT</sequence>
<dbReference type="EMBL" id="QOHR01000003">
    <property type="protein sequence ID" value="REC58214.1"/>
    <property type="molecule type" value="Genomic_DNA"/>
</dbReference>
<protein>
    <submittedName>
        <fullName evidence="2">Ig-like domain</fullName>
    </submittedName>
</protein>
<accession>A0A3D9BXH9</accession>
<feature type="region of interest" description="Disordered" evidence="1">
    <location>
        <begin position="159"/>
        <end position="183"/>
    </location>
</feature>
<keyword evidence="3" id="KW-1185">Reference proteome</keyword>
<dbReference type="Proteomes" id="UP000257131">
    <property type="component" value="Unassembled WGS sequence"/>
</dbReference>
<organism evidence="2 3">
    <name type="scientific">Rhodosalinus sediminis</name>
    <dbReference type="NCBI Taxonomy" id="1940533"/>
    <lineage>
        <taxon>Bacteria</taxon>
        <taxon>Pseudomonadati</taxon>
        <taxon>Pseudomonadota</taxon>
        <taxon>Alphaproteobacteria</taxon>
        <taxon>Rhodobacterales</taxon>
        <taxon>Paracoccaceae</taxon>
        <taxon>Rhodosalinus</taxon>
    </lineage>
</organism>
<evidence type="ECO:0000256" key="1">
    <source>
        <dbReference type="SAM" id="MobiDB-lite"/>
    </source>
</evidence>
<gene>
    <name evidence="2" type="ORF">DRV84_04060</name>
</gene>